<accession>A0ABT1C879</accession>
<dbReference type="PANTHER" id="PTHR42792:SF1">
    <property type="entry name" value="FLAGELLAR HOOK-ASSOCIATED PROTEIN 3"/>
    <property type="match status" value="1"/>
</dbReference>
<proteinExistence type="inferred from homology"/>
<feature type="domain" description="Flagellin N-terminal" evidence="4">
    <location>
        <begin position="6"/>
        <end position="140"/>
    </location>
</feature>
<evidence type="ECO:0000313" key="6">
    <source>
        <dbReference type="EMBL" id="MCO6051042.1"/>
    </source>
</evidence>
<keyword evidence="2 3" id="KW-0975">Bacterial flagellum</keyword>
<keyword evidence="6" id="KW-0969">Cilium</keyword>
<reference evidence="6 7" key="1">
    <citation type="submission" date="2022-06" db="EMBL/GenBank/DDBJ databases">
        <title>Mesorhizobium sp. strain RP14 Genome sequencing and assembly.</title>
        <authorList>
            <person name="Kim I."/>
        </authorList>
    </citation>
    <scope>NUCLEOTIDE SEQUENCE [LARGE SCALE GENOMIC DNA]</scope>
    <source>
        <strain evidence="7">RP14(2022)</strain>
    </source>
</reference>
<dbReference type="Pfam" id="PF00700">
    <property type="entry name" value="Flagellin_C"/>
    <property type="match status" value="1"/>
</dbReference>
<dbReference type="InterPro" id="IPR001492">
    <property type="entry name" value="Flagellin"/>
</dbReference>
<dbReference type="Proteomes" id="UP001205906">
    <property type="component" value="Unassembled WGS sequence"/>
</dbReference>
<dbReference type="RefSeq" id="WP_252820234.1">
    <property type="nucleotide sequence ID" value="NZ_JAMXQS010000007.1"/>
</dbReference>
<feature type="domain" description="Flagellin C-terminal" evidence="5">
    <location>
        <begin position="265"/>
        <end position="346"/>
    </location>
</feature>
<keyword evidence="6" id="KW-0282">Flagellum</keyword>
<keyword evidence="6" id="KW-0966">Cell projection</keyword>
<evidence type="ECO:0000313" key="7">
    <source>
        <dbReference type="Proteomes" id="UP001205906"/>
    </source>
</evidence>
<evidence type="ECO:0000256" key="1">
    <source>
        <dbReference type="ARBA" id="ARBA00005709"/>
    </source>
</evidence>
<dbReference type="EMBL" id="JAMXQS010000007">
    <property type="protein sequence ID" value="MCO6051042.1"/>
    <property type="molecule type" value="Genomic_DNA"/>
</dbReference>
<dbReference type="InterPro" id="IPR046358">
    <property type="entry name" value="Flagellin_C"/>
</dbReference>
<dbReference type="NCBIfam" id="NF004669">
    <property type="entry name" value="PRK06008.1"/>
    <property type="match status" value="1"/>
</dbReference>
<comment type="subcellular location">
    <subcellularLocation>
        <location evidence="3">Secreted</location>
    </subcellularLocation>
    <subcellularLocation>
        <location evidence="3">Bacterial flagellum</location>
    </subcellularLocation>
</comment>
<dbReference type="SUPFAM" id="SSF64518">
    <property type="entry name" value="Phase 1 flagellin"/>
    <property type="match status" value="1"/>
</dbReference>
<dbReference type="InterPro" id="IPR001029">
    <property type="entry name" value="Flagellin_N"/>
</dbReference>
<name>A0ABT1C879_9HYPH</name>
<evidence type="ECO:0000256" key="2">
    <source>
        <dbReference type="ARBA" id="ARBA00023143"/>
    </source>
</evidence>
<comment type="similarity">
    <text evidence="1 3">Belongs to the bacterial flagellin family.</text>
</comment>
<dbReference type="Gene3D" id="1.20.1330.10">
    <property type="entry name" value="f41 fragment of flagellin, N-terminal domain"/>
    <property type="match status" value="1"/>
</dbReference>
<evidence type="ECO:0000259" key="4">
    <source>
        <dbReference type="Pfam" id="PF00669"/>
    </source>
</evidence>
<keyword evidence="3" id="KW-0964">Secreted</keyword>
<sequence length="347" mass="36517">MAISGVSTRTLAQSLRTALVRSQNEMNNAQKEATTGRLADPGLKLGSLTSQTVTLNREMERLNNIIDTNALAGSRLSATQNSLKDLSTQAQTFLSTLIAGSSGDATPAVMLASAKSALSSMGSILNASFNGEQIFSGINTDVKPFKGFEAGSDAKTAFDTAFQSYFGFTQTDPGAANISKTDMEGFLASVEPDFLGAGWDANWSNATDATIQSRIALNETASTSVSANIDPVKKLAMAAALTADLYSGNVSEGAREAVNARARALVSEAVAGIANLQASVGVTENRITATSERLKMQADVMELHIQKLEGADPYEASTRVSTLMTQIETSYALTARIQQLSLAKYLS</sequence>
<protein>
    <recommendedName>
        <fullName evidence="3">Flagellin</fullName>
    </recommendedName>
</protein>
<organism evidence="6 7">
    <name type="scientific">Mesorhizobium liriopis</name>
    <dbReference type="NCBI Taxonomy" id="2953882"/>
    <lineage>
        <taxon>Bacteria</taxon>
        <taxon>Pseudomonadati</taxon>
        <taxon>Pseudomonadota</taxon>
        <taxon>Alphaproteobacteria</taxon>
        <taxon>Hyphomicrobiales</taxon>
        <taxon>Phyllobacteriaceae</taxon>
        <taxon>Mesorhizobium</taxon>
    </lineage>
</organism>
<dbReference type="Pfam" id="PF00669">
    <property type="entry name" value="Flagellin_N"/>
    <property type="match status" value="1"/>
</dbReference>
<dbReference type="PANTHER" id="PTHR42792">
    <property type="entry name" value="FLAGELLIN"/>
    <property type="match status" value="1"/>
</dbReference>
<comment type="function">
    <text evidence="3">Flagellin is the subunit protein which polymerizes to form the filaments of bacterial flagella.</text>
</comment>
<gene>
    <name evidence="6" type="ORF">NGM99_14760</name>
</gene>
<evidence type="ECO:0000259" key="5">
    <source>
        <dbReference type="Pfam" id="PF00700"/>
    </source>
</evidence>
<keyword evidence="7" id="KW-1185">Reference proteome</keyword>
<evidence type="ECO:0000256" key="3">
    <source>
        <dbReference type="RuleBase" id="RU362073"/>
    </source>
</evidence>
<comment type="caution">
    <text evidence="6">The sequence shown here is derived from an EMBL/GenBank/DDBJ whole genome shotgun (WGS) entry which is preliminary data.</text>
</comment>